<evidence type="ECO:0000313" key="2">
    <source>
        <dbReference type="EMBL" id="KAK3939200.1"/>
    </source>
</evidence>
<gene>
    <name evidence="2" type="ORF">QBC46DRAFT_438381</name>
</gene>
<evidence type="ECO:0000313" key="3">
    <source>
        <dbReference type="Proteomes" id="UP001303473"/>
    </source>
</evidence>
<comment type="caution">
    <text evidence="2">The sequence shown here is derived from an EMBL/GenBank/DDBJ whole genome shotgun (WGS) entry which is preliminary data.</text>
</comment>
<keyword evidence="3" id="KW-1185">Reference proteome</keyword>
<dbReference type="AlphaFoldDB" id="A0AAN6S3K9"/>
<feature type="compositionally biased region" description="Low complexity" evidence="1">
    <location>
        <begin position="394"/>
        <end position="406"/>
    </location>
</feature>
<feature type="region of interest" description="Disordered" evidence="1">
    <location>
        <begin position="389"/>
        <end position="440"/>
    </location>
</feature>
<name>A0AAN6S3K9_9PEZI</name>
<evidence type="ECO:0000256" key="1">
    <source>
        <dbReference type="SAM" id="MobiDB-lite"/>
    </source>
</evidence>
<dbReference type="EMBL" id="MU853815">
    <property type="protein sequence ID" value="KAK3939200.1"/>
    <property type="molecule type" value="Genomic_DNA"/>
</dbReference>
<sequence length="440" mass="50264">MSQDPHSTGEVPPFRMRADKFKESLQAALNNYHDETAPDARHYQKVIALLVYWESDYERKSENNPSISITNSVDRLGNIFQNLYGYSVMKVGLRQYGHGKSGDGIIESLRQVLKGLDENNLVIFYYVGEGRHFNRDLYFQTPDQGNSVNFSALRRHLIDDARPDVLMLLDCRYGLERDTCPQFGVKEIIQASPHTRGLRGRAAYQDGTDRTFSSHLMQQLTEAAASQEILTTSQLYARLAARALTFNPGTKLTDLRCLPVHTHRHHHDPEQRRRQGLHLPLMLPVLVDRLKRSESYTIAAQSATVILAVHLYDAGEGTLGDMQRWLRKESRPRDADQRVRFIEAYPTLDSVTLLFETTLDVWDYLLREKPQALQFISFKCQPYRSPYRTLHQPESAAEAQQQSEASPFAKDADKDGISPFDKPQKDDDTLPGEDDTPREA</sequence>
<reference evidence="3" key="1">
    <citation type="journal article" date="2023" name="Mol. Phylogenet. Evol.">
        <title>Genome-scale phylogeny and comparative genomics of the fungal order Sordariales.</title>
        <authorList>
            <person name="Hensen N."/>
            <person name="Bonometti L."/>
            <person name="Westerberg I."/>
            <person name="Brannstrom I.O."/>
            <person name="Guillou S."/>
            <person name="Cros-Aarteil S."/>
            <person name="Calhoun S."/>
            <person name="Haridas S."/>
            <person name="Kuo A."/>
            <person name="Mondo S."/>
            <person name="Pangilinan J."/>
            <person name="Riley R."/>
            <person name="LaButti K."/>
            <person name="Andreopoulos B."/>
            <person name="Lipzen A."/>
            <person name="Chen C."/>
            <person name="Yan M."/>
            <person name="Daum C."/>
            <person name="Ng V."/>
            <person name="Clum A."/>
            <person name="Steindorff A."/>
            <person name="Ohm R.A."/>
            <person name="Martin F."/>
            <person name="Silar P."/>
            <person name="Natvig D.O."/>
            <person name="Lalanne C."/>
            <person name="Gautier V."/>
            <person name="Ament-Velasquez S.L."/>
            <person name="Kruys A."/>
            <person name="Hutchinson M.I."/>
            <person name="Powell A.J."/>
            <person name="Barry K."/>
            <person name="Miller A.N."/>
            <person name="Grigoriev I.V."/>
            <person name="Debuchy R."/>
            <person name="Gladieux P."/>
            <person name="Hiltunen Thoren M."/>
            <person name="Johannesson H."/>
        </authorList>
    </citation>
    <scope>NUCLEOTIDE SEQUENCE [LARGE SCALE GENOMIC DNA]</scope>
    <source>
        <strain evidence="3">CBS 340.73</strain>
    </source>
</reference>
<feature type="compositionally biased region" description="Basic and acidic residues" evidence="1">
    <location>
        <begin position="410"/>
        <end position="428"/>
    </location>
</feature>
<protein>
    <recommendedName>
        <fullName evidence="4">Caspase domain-containing protein</fullName>
    </recommendedName>
</protein>
<proteinExistence type="predicted"/>
<dbReference type="Proteomes" id="UP001303473">
    <property type="component" value="Unassembled WGS sequence"/>
</dbReference>
<accession>A0AAN6S3K9</accession>
<evidence type="ECO:0008006" key="4">
    <source>
        <dbReference type="Google" id="ProtNLM"/>
    </source>
</evidence>
<organism evidence="2 3">
    <name type="scientific">Diplogelasinospora grovesii</name>
    <dbReference type="NCBI Taxonomy" id="303347"/>
    <lineage>
        <taxon>Eukaryota</taxon>
        <taxon>Fungi</taxon>
        <taxon>Dikarya</taxon>
        <taxon>Ascomycota</taxon>
        <taxon>Pezizomycotina</taxon>
        <taxon>Sordariomycetes</taxon>
        <taxon>Sordariomycetidae</taxon>
        <taxon>Sordariales</taxon>
        <taxon>Diplogelasinosporaceae</taxon>
        <taxon>Diplogelasinospora</taxon>
    </lineage>
</organism>